<gene>
    <name evidence="2" type="ORF">MAPG_04741</name>
</gene>
<keyword evidence="1" id="KW-0812">Transmembrane</keyword>
<evidence type="ECO:0000256" key="1">
    <source>
        <dbReference type="SAM" id="Phobius"/>
    </source>
</evidence>
<organism evidence="2">
    <name type="scientific">Magnaporthiopsis poae (strain ATCC 64411 / 73-15)</name>
    <name type="common">Kentucky bluegrass fungus</name>
    <name type="synonym">Magnaporthe poae</name>
    <dbReference type="NCBI Taxonomy" id="644358"/>
    <lineage>
        <taxon>Eukaryota</taxon>
        <taxon>Fungi</taxon>
        <taxon>Dikarya</taxon>
        <taxon>Ascomycota</taxon>
        <taxon>Pezizomycotina</taxon>
        <taxon>Sordariomycetes</taxon>
        <taxon>Sordariomycetidae</taxon>
        <taxon>Magnaporthales</taxon>
        <taxon>Magnaporthaceae</taxon>
        <taxon>Magnaporthiopsis</taxon>
    </lineage>
</organism>
<evidence type="ECO:0000313" key="2">
    <source>
        <dbReference type="EMBL" id="KLU85721.1"/>
    </source>
</evidence>
<name>A0A0H2TVV2_MAGP6</name>
<feature type="non-terminal residue" evidence="2">
    <location>
        <position position="1"/>
    </location>
</feature>
<feature type="transmembrane region" description="Helical" evidence="1">
    <location>
        <begin position="12"/>
        <end position="32"/>
    </location>
</feature>
<dbReference type="EMBL" id="GL876968">
    <property type="protein sequence ID" value="KLU85721.1"/>
    <property type="molecule type" value="Genomic_DNA"/>
</dbReference>
<dbReference type="AlphaFoldDB" id="A0A0H2TVV2"/>
<feature type="transmembrane region" description="Helical" evidence="1">
    <location>
        <begin position="80"/>
        <end position="102"/>
    </location>
</feature>
<protein>
    <submittedName>
        <fullName evidence="2">Uncharacterized protein</fullName>
    </submittedName>
</protein>
<sequence>RPISPGQTPRVGFAAVCGADWASLGCFTYTFLLRWQALLPQINLGRPTSNLPGNHRVPLPPVFCAPDRVWREVLLHPRTFFSFLFPTIGTGLVSTLISLFFFSWKDKPDRADLRSRLRFTPSMALSLSRLCCLTFASFSEYQRQNRAFTLFLDLLDRPATACPARIRRRIKASLVFFSFLESEEPKTAAAPGVRHHIALPSFFRGSDTNGENQPLKKPRLRLNRLCFAFAGNLVYTLHR</sequence>
<proteinExistence type="predicted"/>
<dbReference type="VEuPathDB" id="FungiDB:MAPG_04741"/>
<keyword evidence="1" id="KW-0472">Membrane</keyword>
<reference evidence="2" key="2">
    <citation type="submission" date="2011-03" db="EMBL/GenBank/DDBJ databases">
        <title>Annotation of Magnaporthe poae ATCC 64411.</title>
        <authorList>
            <person name="Ma L.-J."/>
            <person name="Dead R."/>
            <person name="Young S.K."/>
            <person name="Zeng Q."/>
            <person name="Gargeya S."/>
            <person name="Fitzgerald M."/>
            <person name="Haas B."/>
            <person name="Abouelleil A."/>
            <person name="Alvarado L."/>
            <person name="Arachchi H.M."/>
            <person name="Berlin A."/>
            <person name="Brown A."/>
            <person name="Chapman S.B."/>
            <person name="Chen Z."/>
            <person name="Dunbar C."/>
            <person name="Freedman E."/>
            <person name="Gearin G."/>
            <person name="Gellesch M."/>
            <person name="Goldberg J."/>
            <person name="Griggs A."/>
            <person name="Gujja S."/>
            <person name="Heiman D."/>
            <person name="Howarth C."/>
            <person name="Larson L."/>
            <person name="Lui A."/>
            <person name="MacDonald P.J.P."/>
            <person name="Mehta T."/>
            <person name="Montmayeur A."/>
            <person name="Murphy C."/>
            <person name="Neiman D."/>
            <person name="Pearson M."/>
            <person name="Priest M."/>
            <person name="Roberts A."/>
            <person name="Saif S."/>
            <person name="Shea T."/>
            <person name="Shenoy N."/>
            <person name="Sisk P."/>
            <person name="Stolte C."/>
            <person name="Sykes S."/>
            <person name="Yandava C."/>
            <person name="Wortman J."/>
            <person name="Nusbaum C."/>
            <person name="Birren B."/>
        </authorList>
    </citation>
    <scope>NUCLEOTIDE SEQUENCE</scope>
    <source>
        <strain evidence="2">ATCC 64411</strain>
    </source>
</reference>
<keyword evidence="1" id="KW-1133">Transmembrane helix</keyword>
<feature type="transmembrane region" description="Helical" evidence="1">
    <location>
        <begin position="123"/>
        <end position="141"/>
    </location>
</feature>
<reference evidence="2" key="1">
    <citation type="submission" date="2010-05" db="EMBL/GenBank/DDBJ databases">
        <title>The Genome Sequence of Magnaporthe poae strain ATCC 64411.</title>
        <authorList>
            <consortium name="The Broad Institute Genome Sequencing Platform"/>
            <consortium name="Broad Institute Genome Sequencing Center for Infectious Disease"/>
            <person name="Ma L.-J."/>
            <person name="Dead R."/>
            <person name="Young S."/>
            <person name="Zeng Q."/>
            <person name="Koehrsen M."/>
            <person name="Alvarado L."/>
            <person name="Berlin A."/>
            <person name="Chapman S.B."/>
            <person name="Chen Z."/>
            <person name="Freedman E."/>
            <person name="Gellesch M."/>
            <person name="Goldberg J."/>
            <person name="Griggs A."/>
            <person name="Gujja S."/>
            <person name="Heilman E.R."/>
            <person name="Heiman D."/>
            <person name="Hepburn T."/>
            <person name="Howarth C."/>
            <person name="Jen D."/>
            <person name="Larson L."/>
            <person name="Mehta T."/>
            <person name="Neiman D."/>
            <person name="Pearson M."/>
            <person name="Roberts A."/>
            <person name="Saif S."/>
            <person name="Shea T."/>
            <person name="Shenoy N."/>
            <person name="Sisk P."/>
            <person name="Stolte C."/>
            <person name="Sykes S."/>
            <person name="Walk T."/>
            <person name="White J."/>
            <person name="Yandava C."/>
            <person name="Haas B."/>
            <person name="Nusbaum C."/>
            <person name="Birren B."/>
        </authorList>
    </citation>
    <scope>NUCLEOTIDE SEQUENCE</scope>
    <source>
        <strain evidence="2">ATCC 64411</strain>
    </source>
</reference>
<accession>A0A0H2TVV2</accession>